<evidence type="ECO:0000256" key="1">
    <source>
        <dbReference type="SAM" id="Phobius"/>
    </source>
</evidence>
<dbReference type="AlphaFoldDB" id="A0A1G1Z584"/>
<organism evidence="2 3">
    <name type="scientific">Candidatus Colwellbacteria bacterium RIFCSPLOWO2_01_FULL_48_10</name>
    <dbReference type="NCBI Taxonomy" id="1797690"/>
    <lineage>
        <taxon>Bacteria</taxon>
        <taxon>Candidatus Colwelliibacteriota</taxon>
    </lineage>
</organism>
<feature type="transmembrane region" description="Helical" evidence="1">
    <location>
        <begin position="172"/>
        <end position="193"/>
    </location>
</feature>
<protein>
    <submittedName>
        <fullName evidence="2">Uncharacterized protein</fullName>
    </submittedName>
</protein>
<feature type="transmembrane region" description="Helical" evidence="1">
    <location>
        <begin position="24"/>
        <end position="43"/>
    </location>
</feature>
<dbReference type="EMBL" id="MHIY01000015">
    <property type="protein sequence ID" value="OGY59801.1"/>
    <property type="molecule type" value="Genomic_DNA"/>
</dbReference>
<reference evidence="2 3" key="1">
    <citation type="journal article" date="2016" name="Nat. Commun.">
        <title>Thousands of microbial genomes shed light on interconnected biogeochemical processes in an aquifer system.</title>
        <authorList>
            <person name="Anantharaman K."/>
            <person name="Brown C.T."/>
            <person name="Hug L.A."/>
            <person name="Sharon I."/>
            <person name="Castelle C.J."/>
            <person name="Probst A.J."/>
            <person name="Thomas B.C."/>
            <person name="Singh A."/>
            <person name="Wilkins M.J."/>
            <person name="Karaoz U."/>
            <person name="Brodie E.L."/>
            <person name="Williams K.H."/>
            <person name="Hubbard S.S."/>
            <person name="Banfield J.F."/>
        </authorList>
    </citation>
    <scope>NUCLEOTIDE SEQUENCE [LARGE SCALE GENOMIC DNA]</scope>
</reference>
<gene>
    <name evidence="2" type="ORF">A3B23_02835</name>
</gene>
<evidence type="ECO:0000313" key="3">
    <source>
        <dbReference type="Proteomes" id="UP000178744"/>
    </source>
</evidence>
<accession>A0A1G1Z584</accession>
<evidence type="ECO:0000313" key="2">
    <source>
        <dbReference type="EMBL" id="OGY59801.1"/>
    </source>
</evidence>
<keyword evidence="1" id="KW-0472">Membrane</keyword>
<sequence>MEGLEQKSKTEQIEQHIRHLVKDLGIIIFSVIVAVVLIKTGVIHELLASIRGFGVWGTIIVGFFFTSIFTTTPAIVAFATIAGDTGNVFQTALLGASGAVLGDLILFRFVRDSITDDFMYLLKTRPKEKLKHLFKIRFFRWTLFLIGGLIIASPIPDEVGIMLMGVTKLKTIAFVPISYAFNFLGILLIGFLVS</sequence>
<name>A0A1G1Z584_9BACT</name>
<feature type="transmembrane region" description="Helical" evidence="1">
    <location>
        <begin position="132"/>
        <end position="152"/>
    </location>
</feature>
<keyword evidence="1" id="KW-0812">Transmembrane</keyword>
<dbReference type="STRING" id="1797690.A3B23_02835"/>
<feature type="transmembrane region" description="Helical" evidence="1">
    <location>
        <begin position="55"/>
        <end position="82"/>
    </location>
</feature>
<feature type="transmembrane region" description="Helical" evidence="1">
    <location>
        <begin position="88"/>
        <end position="111"/>
    </location>
</feature>
<dbReference type="Proteomes" id="UP000178744">
    <property type="component" value="Unassembled WGS sequence"/>
</dbReference>
<proteinExistence type="predicted"/>
<comment type="caution">
    <text evidence="2">The sequence shown here is derived from an EMBL/GenBank/DDBJ whole genome shotgun (WGS) entry which is preliminary data.</text>
</comment>
<keyword evidence="1" id="KW-1133">Transmembrane helix</keyword>